<organism evidence="1 2">
    <name type="scientific">Halosaccharopolyspora lacisalsi</name>
    <dbReference type="NCBI Taxonomy" id="1000566"/>
    <lineage>
        <taxon>Bacteria</taxon>
        <taxon>Bacillati</taxon>
        <taxon>Actinomycetota</taxon>
        <taxon>Actinomycetes</taxon>
        <taxon>Pseudonocardiales</taxon>
        <taxon>Pseudonocardiaceae</taxon>
        <taxon>Halosaccharopolyspora</taxon>
    </lineage>
</organism>
<keyword evidence="2" id="KW-1185">Reference proteome</keyword>
<dbReference type="RefSeq" id="WP_182545382.1">
    <property type="nucleotide sequence ID" value="NZ_JACGWZ010000005.1"/>
</dbReference>
<protein>
    <submittedName>
        <fullName evidence="1">Uncharacterized protein</fullName>
    </submittedName>
</protein>
<dbReference type="Proteomes" id="UP000569329">
    <property type="component" value="Unassembled WGS sequence"/>
</dbReference>
<reference evidence="1 2" key="1">
    <citation type="submission" date="2020-07" db="EMBL/GenBank/DDBJ databases">
        <title>Sequencing the genomes of 1000 actinobacteria strains.</title>
        <authorList>
            <person name="Klenk H.-P."/>
        </authorList>
    </citation>
    <scope>NUCLEOTIDE SEQUENCE [LARGE SCALE GENOMIC DNA]</scope>
    <source>
        <strain evidence="1 2">DSM 45975</strain>
    </source>
</reference>
<dbReference type="EMBL" id="JACGWZ010000005">
    <property type="protein sequence ID" value="MBA8826101.1"/>
    <property type="molecule type" value="Genomic_DNA"/>
</dbReference>
<name>A0A839E406_9PSEU</name>
<proteinExistence type="predicted"/>
<comment type="caution">
    <text evidence="1">The sequence shown here is derived from an EMBL/GenBank/DDBJ whole genome shotgun (WGS) entry which is preliminary data.</text>
</comment>
<gene>
    <name evidence="1" type="ORF">FHX42_003477</name>
</gene>
<evidence type="ECO:0000313" key="1">
    <source>
        <dbReference type="EMBL" id="MBA8826101.1"/>
    </source>
</evidence>
<dbReference type="AlphaFoldDB" id="A0A839E406"/>
<accession>A0A839E406</accession>
<sequence>MRVEPVDERDSAWEDSRPRFRVYLSEGGEASDARKCPRTTDTCDVVDADVLQVVSWAQDQAGDDELYAVALVGEDGPVPAGQRRGLTWLVGMDANEVVQDDAERQCFERTLARRGRRVVDIGQ</sequence>
<evidence type="ECO:0000313" key="2">
    <source>
        <dbReference type="Proteomes" id="UP000569329"/>
    </source>
</evidence>